<keyword evidence="2" id="KW-1185">Reference proteome</keyword>
<dbReference type="Proteomes" id="UP001550378">
    <property type="component" value="Unassembled WGS sequence"/>
</dbReference>
<protein>
    <recommendedName>
        <fullName evidence="3">Lipoprotein</fullName>
    </recommendedName>
</protein>
<dbReference type="RefSeq" id="WP_359656146.1">
    <property type="nucleotide sequence ID" value="NZ_JBEXZP010000117.1"/>
</dbReference>
<accession>A0ABV2WD91</accession>
<evidence type="ECO:0008006" key="3">
    <source>
        <dbReference type="Google" id="ProtNLM"/>
    </source>
</evidence>
<evidence type="ECO:0000313" key="1">
    <source>
        <dbReference type="EMBL" id="MEU0711315.1"/>
    </source>
</evidence>
<reference evidence="1 2" key="1">
    <citation type="submission" date="2024-06" db="EMBL/GenBank/DDBJ databases">
        <title>The Natural Products Discovery Center: Release of the First 8490 Sequenced Strains for Exploring Actinobacteria Biosynthetic Diversity.</title>
        <authorList>
            <person name="Kalkreuter E."/>
            <person name="Kautsar S.A."/>
            <person name="Yang D."/>
            <person name="Bader C.D."/>
            <person name="Teijaro C.N."/>
            <person name="Fluegel L."/>
            <person name="Davis C.M."/>
            <person name="Simpson J.R."/>
            <person name="Lauterbach L."/>
            <person name="Steele A.D."/>
            <person name="Gui C."/>
            <person name="Meng S."/>
            <person name="Li G."/>
            <person name="Viehrig K."/>
            <person name="Ye F."/>
            <person name="Su P."/>
            <person name="Kiefer A.F."/>
            <person name="Nichols A."/>
            <person name="Cepeda A.J."/>
            <person name="Yan W."/>
            <person name="Fan B."/>
            <person name="Jiang Y."/>
            <person name="Adhikari A."/>
            <person name="Zheng C.-J."/>
            <person name="Schuster L."/>
            <person name="Cowan T.M."/>
            <person name="Smanski M.J."/>
            <person name="Chevrette M.G."/>
            <person name="De Carvalho L.P.S."/>
            <person name="Shen B."/>
        </authorList>
    </citation>
    <scope>NUCLEOTIDE SEQUENCE [LARGE SCALE GENOMIC DNA]</scope>
    <source>
        <strain evidence="1 2">NPDC006337</strain>
    </source>
</reference>
<gene>
    <name evidence="1" type="ORF">ABZ508_28545</name>
</gene>
<proteinExistence type="predicted"/>
<comment type="caution">
    <text evidence="1">The sequence shown here is derived from an EMBL/GenBank/DDBJ whole genome shotgun (WGS) entry which is preliminary data.</text>
</comment>
<name>A0ABV2WD91_9ACTN</name>
<dbReference type="PROSITE" id="PS51257">
    <property type="entry name" value="PROKAR_LIPOPROTEIN"/>
    <property type="match status" value="1"/>
</dbReference>
<evidence type="ECO:0000313" key="2">
    <source>
        <dbReference type="Proteomes" id="UP001550378"/>
    </source>
</evidence>
<sequence>MRVIPLVAALLLPVGLTLTGCSVPPDEIRAVSAAAAAFAALDRASDTSAACRHLAPETREELAADPGPTCASGLAEADLPDAGEVRGTEVYGREARVELDQDTYFLTSFADGWKVSAAGCTPRLRKPYRCLVKGD</sequence>
<organism evidence="1 2">
    <name type="scientific">Streptomyces lavendulocolor</name>
    <dbReference type="NCBI Taxonomy" id="67316"/>
    <lineage>
        <taxon>Bacteria</taxon>
        <taxon>Bacillati</taxon>
        <taxon>Actinomycetota</taxon>
        <taxon>Actinomycetes</taxon>
        <taxon>Kitasatosporales</taxon>
        <taxon>Streptomycetaceae</taxon>
        <taxon>Streptomyces</taxon>
    </lineage>
</organism>
<dbReference type="EMBL" id="JBEXZR010000034">
    <property type="protein sequence ID" value="MEU0711315.1"/>
    <property type="molecule type" value="Genomic_DNA"/>
</dbReference>